<accession>A0AB34J2V7</accession>
<evidence type="ECO:0000313" key="2">
    <source>
        <dbReference type="Proteomes" id="UP001515480"/>
    </source>
</evidence>
<comment type="caution">
    <text evidence="1">The sequence shown here is derived from an EMBL/GenBank/DDBJ whole genome shotgun (WGS) entry which is preliminary data.</text>
</comment>
<dbReference type="EMBL" id="JBGBPQ010000013">
    <property type="protein sequence ID" value="KAL1511833.1"/>
    <property type="molecule type" value="Genomic_DNA"/>
</dbReference>
<evidence type="ECO:0000313" key="1">
    <source>
        <dbReference type="EMBL" id="KAL1511833.1"/>
    </source>
</evidence>
<organism evidence="1 2">
    <name type="scientific">Prymnesium parvum</name>
    <name type="common">Toxic golden alga</name>
    <dbReference type="NCBI Taxonomy" id="97485"/>
    <lineage>
        <taxon>Eukaryota</taxon>
        <taxon>Haptista</taxon>
        <taxon>Haptophyta</taxon>
        <taxon>Prymnesiophyceae</taxon>
        <taxon>Prymnesiales</taxon>
        <taxon>Prymnesiaceae</taxon>
        <taxon>Prymnesium</taxon>
    </lineage>
</organism>
<keyword evidence="2" id="KW-1185">Reference proteome</keyword>
<protein>
    <submittedName>
        <fullName evidence="1">Uncharacterized protein</fullName>
    </submittedName>
</protein>
<proteinExistence type="predicted"/>
<name>A0AB34J2V7_PRYPA</name>
<dbReference type="AlphaFoldDB" id="A0AB34J2V7"/>
<gene>
    <name evidence="1" type="ORF">AB1Y20_005118</name>
</gene>
<dbReference type="Proteomes" id="UP001515480">
    <property type="component" value="Unassembled WGS sequence"/>
</dbReference>
<sequence>MHWRQGSLVLRVQGSSSLAQERKCVLLSEFVLSTLFKELAQPNTTGNSQVTFFHRLLQLVSNAVASFGWTLSALKEEKMGGEFKH</sequence>
<reference evidence="1 2" key="1">
    <citation type="journal article" date="2024" name="Science">
        <title>Giant polyketide synthase enzymes in the biosynthesis of giant marine polyether toxins.</title>
        <authorList>
            <person name="Fallon T.R."/>
            <person name="Shende V.V."/>
            <person name="Wierzbicki I.H."/>
            <person name="Pendleton A.L."/>
            <person name="Watervoot N.F."/>
            <person name="Auber R.P."/>
            <person name="Gonzalez D.J."/>
            <person name="Wisecaver J.H."/>
            <person name="Moore B.S."/>
        </authorList>
    </citation>
    <scope>NUCLEOTIDE SEQUENCE [LARGE SCALE GENOMIC DNA]</scope>
    <source>
        <strain evidence="1 2">12B1</strain>
    </source>
</reference>